<evidence type="ECO:0000313" key="2">
    <source>
        <dbReference type="EMBL" id="CAG5105941.1"/>
    </source>
</evidence>
<organism evidence="2 3">
    <name type="scientific">Oikopleura dioica</name>
    <name type="common">Tunicate</name>
    <dbReference type="NCBI Taxonomy" id="34765"/>
    <lineage>
        <taxon>Eukaryota</taxon>
        <taxon>Metazoa</taxon>
        <taxon>Chordata</taxon>
        <taxon>Tunicata</taxon>
        <taxon>Appendicularia</taxon>
        <taxon>Copelata</taxon>
        <taxon>Oikopleuridae</taxon>
        <taxon>Oikopleura</taxon>
    </lineage>
</organism>
<gene>
    <name evidence="2" type="ORF">OKIOD_LOCUS11357</name>
</gene>
<feature type="region of interest" description="Disordered" evidence="1">
    <location>
        <begin position="1"/>
        <end position="23"/>
    </location>
</feature>
<feature type="compositionally biased region" description="Polar residues" evidence="1">
    <location>
        <begin position="1"/>
        <end position="17"/>
    </location>
</feature>
<name>A0ABN7SYG5_OIKDI</name>
<dbReference type="Proteomes" id="UP001158576">
    <property type="component" value="Chromosome 1"/>
</dbReference>
<sequence length="239" mass="27418">MSVLSTNELSRQQSSPIPDSAEEMVEEGKKIMAIFNQCAKTIKIYNARLNKIHERRVQIAKVINALGINNLDTRPVERHMEINVKKGKESVASEPLFLQENAIKAIFQRDNATKQASVAFKLRLTPRIKNVTIQWQIFHPLIREEPPINEAVFEFSRKSPDQAFVTPILTDRMDFDRLVDMDNFHIDIHLTVRGVKAFKDDDEGEIVSAMMEGLNFMTKNDPAVEEQMRAINEATKFLH</sequence>
<reference evidence="2 3" key="1">
    <citation type="submission" date="2021-04" db="EMBL/GenBank/DDBJ databases">
        <authorList>
            <person name="Bliznina A."/>
        </authorList>
    </citation>
    <scope>NUCLEOTIDE SEQUENCE [LARGE SCALE GENOMIC DNA]</scope>
</reference>
<accession>A0ABN7SYG5</accession>
<dbReference type="EMBL" id="OU015566">
    <property type="protein sequence ID" value="CAG5105941.1"/>
    <property type="molecule type" value="Genomic_DNA"/>
</dbReference>
<proteinExistence type="predicted"/>
<keyword evidence="3" id="KW-1185">Reference proteome</keyword>
<evidence type="ECO:0000256" key="1">
    <source>
        <dbReference type="SAM" id="MobiDB-lite"/>
    </source>
</evidence>
<protein>
    <submittedName>
        <fullName evidence="2">Oidioi.mRNA.OKI2018_I69.chr1.g2592.t1.cds</fullName>
    </submittedName>
</protein>
<evidence type="ECO:0000313" key="3">
    <source>
        <dbReference type="Proteomes" id="UP001158576"/>
    </source>
</evidence>